<dbReference type="Pfam" id="PF00266">
    <property type="entry name" value="Aminotran_5"/>
    <property type="match status" value="1"/>
</dbReference>
<comment type="catalytic activity">
    <reaction evidence="9">
        <text>(sulfur carrier)-H + L-cysteine = (sulfur carrier)-SH + L-alanine</text>
        <dbReference type="Rhea" id="RHEA:43892"/>
        <dbReference type="Rhea" id="RHEA-COMP:14737"/>
        <dbReference type="Rhea" id="RHEA-COMP:14739"/>
        <dbReference type="ChEBI" id="CHEBI:29917"/>
        <dbReference type="ChEBI" id="CHEBI:35235"/>
        <dbReference type="ChEBI" id="CHEBI:57972"/>
        <dbReference type="ChEBI" id="CHEBI:64428"/>
        <dbReference type="EC" id="2.8.1.7"/>
    </reaction>
</comment>
<dbReference type="Gene3D" id="3.40.640.10">
    <property type="entry name" value="Type I PLP-dependent aspartate aminotransferase-like (Major domain)"/>
    <property type="match status" value="1"/>
</dbReference>
<dbReference type="GO" id="GO:0051536">
    <property type="term" value="F:iron-sulfur cluster binding"/>
    <property type="evidence" value="ECO:0007669"/>
    <property type="project" value="UniProtKB-KW"/>
</dbReference>
<dbReference type="SUPFAM" id="SSF53383">
    <property type="entry name" value="PLP-dependent transferases"/>
    <property type="match status" value="1"/>
</dbReference>
<dbReference type="InterPro" id="IPR016454">
    <property type="entry name" value="Cysteine_dSase"/>
</dbReference>
<evidence type="ECO:0000256" key="8">
    <source>
        <dbReference type="ARBA" id="ARBA00023014"/>
    </source>
</evidence>
<gene>
    <name evidence="12" type="ORF">SAC06_03255</name>
</gene>
<evidence type="ECO:0000256" key="5">
    <source>
        <dbReference type="ARBA" id="ARBA00022723"/>
    </source>
</evidence>
<keyword evidence="8" id="KW-0411">Iron-sulfur</keyword>
<name>A0AAU7V913_9ACTO</name>
<evidence type="ECO:0000256" key="10">
    <source>
        <dbReference type="RuleBase" id="RU004504"/>
    </source>
</evidence>
<dbReference type="PIRSF" id="PIRSF005572">
    <property type="entry name" value="NifS"/>
    <property type="match status" value="1"/>
</dbReference>
<organism evidence="12">
    <name type="scientific">Scrofimicrobium appendicitidis</name>
    <dbReference type="NCBI Taxonomy" id="3079930"/>
    <lineage>
        <taxon>Bacteria</taxon>
        <taxon>Bacillati</taxon>
        <taxon>Actinomycetota</taxon>
        <taxon>Actinomycetes</taxon>
        <taxon>Actinomycetales</taxon>
        <taxon>Actinomycetaceae</taxon>
        <taxon>Scrofimicrobium</taxon>
    </lineage>
</organism>
<keyword evidence="5" id="KW-0479">Metal-binding</keyword>
<dbReference type="Gene3D" id="3.90.1150.10">
    <property type="entry name" value="Aspartate Aminotransferase, domain 1"/>
    <property type="match status" value="1"/>
</dbReference>
<protein>
    <recommendedName>
        <fullName evidence="3">cysteine desulfurase</fullName>
        <ecNumber evidence="3">2.8.1.7</ecNumber>
    </recommendedName>
</protein>
<comment type="similarity">
    <text evidence="2">Belongs to the class-V pyridoxal-phosphate-dependent aminotransferase family. NifS/IscS subfamily.</text>
</comment>
<comment type="cofactor">
    <cofactor evidence="1 10">
        <name>pyridoxal 5'-phosphate</name>
        <dbReference type="ChEBI" id="CHEBI:597326"/>
    </cofactor>
</comment>
<keyword evidence="7" id="KW-0408">Iron</keyword>
<sequence>MLTYLDHAATTPISDAAENAWREAVAQLRATPGNPSALHAGGRAAKRLLEDARERVARSLGADKNEVLFTSGATESDALGVMGAARGARRLDPARRRIVVSAVEHDAVAQQEAGAQRCDYDWEVLPVRPDGVSTFAVAEPETVAVASMSLVCAETGVIQPVRELVDEISGRAWVHTDAAQAIGQIPVSYADLGVDLLTVGGHKIGAPVGVGALVASRAVTIDTDRAGGGQERKIRSGTVDVAGACALAAALTDAVEFVSARAHHYEKLREHLLAGLPPEVHATTTAPSSPAIVHLSLPTAHPEILLLKMDEAGVMVSAGSACHAGVTRPSEVLLRMGRNEREALGVLRVSFGPENTKAEVHRFLRALPEALAAAQNLDRRDQ</sequence>
<keyword evidence="4" id="KW-0808">Transferase</keyword>
<evidence type="ECO:0000256" key="6">
    <source>
        <dbReference type="ARBA" id="ARBA00022898"/>
    </source>
</evidence>
<evidence type="ECO:0000313" key="12">
    <source>
        <dbReference type="EMBL" id="XBW08591.1"/>
    </source>
</evidence>
<dbReference type="InterPro" id="IPR015422">
    <property type="entry name" value="PyrdxlP-dep_Trfase_small"/>
</dbReference>
<keyword evidence="6" id="KW-0663">Pyridoxal phosphate</keyword>
<dbReference type="Gene3D" id="1.10.260.50">
    <property type="match status" value="1"/>
</dbReference>
<dbReference type="EMBL" id="CP138335">
    <property type="protein sequence ID" value="XBW08591.1"/>
    <property type="molecule type" value="Genomic_DNA"/>
</dbReference>
<dbReference type="InterPro" id="IPR020578">
    <property type="entry name" value="Aminotrans_V_PyrdxlP_BS"/>
</dbReference>
<dbReference type="PANTHER" id="PTHR11601">
    <property type="entry name" value="CYSTEINE DESULFURYLASE FAMILY MEMBER"/>
    <property type="match status" value="1"/>
</dbReference>
<proteinExistence type="inferred from homology"/>
<evidence type="ECO:0000256" key="1">
    <source>
        <dbReference type="ARBA" id="ARBA00001933"/>
    </source>
</evidence>
<dbReference type="PANTHER" id="PTHR11601:SF34">
    <property type="entry name" value="CYSTEINE DESULFURASE"/>
    <property type="match status" value="1"/>
</dbReference>
<dbReference type="PROSITE" id="PS00595">
    <property type="entry name" value="AA_TRANSFER_CLASS_5"/>
    <property type="match status" value="1"/>
</dbReference>
<evidence type="ECO:0000256" key="4">
    <source>
        <dbReference type="ARBA" id="ARBA00022679"/>
    </source>
</evidence>
<accession>A0AAU7V913</accession>
<dbReference type="GO" id="GO:0046872">
    <property type="term" value="F:metal ion binding"/>
    <property type="evidence" value="ECO:0007669"/>
    <property type="project" value="UniProtKB-KW"/>
</dbReference>
<reference evidence="12" key="1">
    <citation type="submission" date="2023-11" db="EMBL/GenBank/DDBJ databases">
        <title>Scrofimicrobium hongkongense sp. nov., isolated from a patient with peritonitis.</title>
        <authorList>
            <person name="Lao H.Y."/>
            <person name="Wong A.Y.P."/>
            <person name="Ng T.L."/>
            <person name="Wong R.Y.L."/>
            <person name="Yau M.C.Y."/>
            <person name="Lam J.Y.W."/>
            <person name="Siu G.K.H."/>
        </authorList>
    </citation>
    <scope>NUCLEOTIDE SEQUENCE</scope>
    <source>
        <strain evidence="12">R131</strain>
    </source>
</reference>
<dbReference type="InterPro" id="IPR015424">
    <property type="entry name" value="PyrdxlP-dep_Trfase"/>
</dbReference>
<evidence type="ECO:0000256" key="9">
    <source>
        <dbReference type="ARBA" id="ARBA00050776"/>
    </source>
</evidence>
<dbReference type="RefSeq" id="WP_350258791.1">
    <property type="nucleotide sequence ID" value="NZ_CP138335.1"/>
</dbReference>
<dbReference type="InterPro" id="IPR000192">
    <property type="entry name" value="Aminotrans_V_dom"/>
</dbReference>
<evidence type="ECO:0000256" key="3">
    <source>
        <dbReference type="ARBA" id="ARBA00012239"/>
    </source>
</evidence>
<dbReference type="EC" id="2.8.1.7" evidence="3"/>
<evidence type="ECO:0000259" key="11">
    <source>
        <dbReference type="Pfam" id="PF00266"/>
    </source>
</evidence>
<feature type="domain" description="Aminotransferase class V" evidence="11">
    <location>
        <begin position="3"/>
        <end position="363"/>
    </location>
</feature>
<dbReference type="AlphaFoldDB" id="A0AAU7V913"/>
<dbReference type="InterPro" id="IPR015421">
    <property type="entry name" value="PyrdxlP-dep_Trfase_major"/>
</dbReference>
<dbReference type="GO" id="GO:0031071">
    <property type="term" value="F:cysteine desulfurase activity"/>
    <property type="evidence" value="ECO:0007669"/>
    <property type="project" value="UniProtKB-EC"/>
</dbReference>
<evidence type="ECO:0000256" key="2">
    <source>
        <dbReference type="ARBA" id="ARBA00006490"/>
    </source>
</evidence>
<evidence type="ECO:0000256" key="7">
    <source>
        <dbReference type="ARBA" id="ARBA00023004"/>
    </source>
</evidence>
<dbReference type="KEGG" id="sapp:SAC06_03255"/>